<reference evidence="1 2" key="1">
    <citation type="submission" date="2019-09" db="EMBL/GenBank/DDBJ databases">
        <title>Genome sequence and assembly of Taibaiella sp.</title>
        <authorList>
            <person name="Chhetri G."/>
        </authorList>
    </citation>
    <scope>NUCLEOTIDE SEQUENCE [LARGE SCALE GENOMIC DNA]</scope>
    <source>
        <strain evidence="1 2">KVB11</strain>
    </source>
</reference>
<comment type="caution">
    <text evidence="1">The sequence shown here is derived from an EMBL/GenBank/DDBJ whole genome shotgun (WGS) entry which is preliminary data.</text>
</comment>
<name>A0A5M6CNZ8_9BACT</name>
<dbReference type="Proteomes" id="UP000323632">
    <property type="component" value="Unassembled WGS sequence"/>
</dbReference>
<dbReference type="AlphaFoldDB" id="A0A5M6CNZ8"/>
<gene>
    <name evidence="1" type="ORF">F0919_04565</name>
</gene>
<accession>A0A5M6CNZ8</accession>
<evidence type="ECO:0000313" key="2">
    <source>
        <dbReference type="Proteomes" id="UP000323632"/>
    </source>
</evidence>
<dbReference type="PROSITE" id="PS51257">
    <property type="entry name" value="PROKAR_LIPOPROTEIN"/>
    <property type="match status" value="1"/>
</dbReference>
<proteinExistence type="predicted"/>
<dbReference type="RefSeq" id="WP_150031528.1">
    <property type="nucleotide sequence ID" value="NZ_VWSH01000001.1"/>
</dbReference>
<protein>
    <recommendedName>
        <fullName evidence="3">Lipoprotein</fullName>
    </recommendedName>
</protein>
<keyword evidence="2" id="KW-1185">Reference proteome</keyword>
<organism evidence="1 2">
    <name type="scientific">Taibaiella lutea</name>
    <dbReference type="NCBI Taxonomy" id="2608001"/>
    <lineage>
        <taxon>Bacteria</taxon>
        <taxon>Pseudomonadati</taxon>
        <taxon>Bacteroidota</taxon>
        <taxon>Chitinophagia</taxon>
        <taxon>Chitinophagales</taxon>
        <taxon>Chitinophagaceae</taxon>
        <taxon>Taibaiella</taxon>
    </lineage>
</organism>
<dbReference type="EMBL" id="VWSH01000001">
    <property type="protein sequence ID" value="KAA5536951.1"/>
    <property type="molecule type" value="Genomic_DNA"/>
</dbReference>
<evidence type="ECO:0008006" key="3">
    <source>
        <dbReference type="Google" id="ProtNLM"/>
    </source>
</evidence>
<sequence>MKKILTILSIGILFAACSKKKNPVTDPAAVFNCQNFKTGITTDMSDMVGTEVNKLCLDLMPAASSPSDEYGQSQNINILVQRLSEKCDVTATLVCYACIETLPAQSEIRISINQNGTVYNRILDITVTQQNMLIYNGMHE</sequence>
<evidence type="ECO:0000313" key="1">
    <source>
        <dbReference type="EMBL" id="KAA5536951.1"/>
    </source>
</evidence>